<dbReference type="PROSITE" id="PS51900">
    <property type="entry name" value="CB"/>
    <property type="match status" value="1"/>
</dbReference>
<sequence length="125" mass="12967">MGGPPEPDEVSGPAALPGALLVDPVFDGHRSPAPERARAAAASLTTGGVVPGRSLAAELSTSADLRGAAEKGWVGVREWAAAFVLAQRSGHTRRAYVGDLQHFLGWCVQVGLAPGRVARADLDRY</sequence>
<dbReference type="InterPro" id="IPR044068">
    <property type="entry name" value="CB"/>
</dbReference>
<feature type="non-terminal residue" evidence="3">
    <location>
        <position position="125"/>
    </location>
</feature>
<name>A0ABV9YUN5_9PSEU</name>
<protein>
    <recommendedName>
        <fullName evidence="2">Core-binding (CB) domain-containing protein</fullName>
    </recommendedName>
</protein>
<evidence type="ECO:0000313" key="3">
    <source>
        <dbReference type="EMBL" id="MFC5066361.1"/>
    </source>
</evidence>
<dbReference type="Proteomes" id="UP001595947">
    <property type="component" value="Unassembled WGS sequence"/>
</dbReference>
<evidence type="ECO:0000313" key="4">
    <source>
        <dbReference type="Proteomes" id="UP001595947"/>
    </source>
</evidence>
<gene>
    <name evidence="3" type="ORF">ACFPBZ_29450</name>
</gene>
<evidence type="ECO:0000256" key="1">
    <source>
        <dbReference type="PROSITE-ProRule" id="PRU01248"/>
    </source>
</evidence>
<feature type="domain" description="Core-binding (CB)" evidence="2">
    <location>
        <begin position="74"/>
        <end position="125"/>
    </location>
</feature>
<keyword evidence="1" id="KW-0238">DNA-binding</keyword>
<dbReference type="EMBL" id="JBHSIV010000092">
    <property type="protein sequence ID" value="MFC5066361.1"/>
    <property type="molecule type" value="Genomic_DNA"/>
</dbReference>
<comment type="caution">
    <text evidence="3">The sequence shown here is derived from an EMBL/GenBank/DDBJ whole genome shotgun (WGS) entry which is preliminary data.</text>
</comment>
<organism evidence="3 4">
    <name type="scientific">Actinomycetospora atypica</name>
    <dbReference type="NCBI Taxonomy" id="1290095"/>
    <lineage>
        <taxon>Bacteria</taxon>
        <taxon>Bacillati</taxon>
        <taxon>Actinomycetota</taxon>
        <taxon>Actinomycetes</taxon>
        <taxon>Pseudonocardiales</taxon>
        <taxon>Pseudonocardiaceae</taxon>
        <taxon>Actinomycetospora</taxon>
    </lineage>
</organism>
<keyword evidence="4" id="KW-1185">Reference proteome</keyword>
<reference evidence="4" key="1">
    <citation type="journal article" date="2019" name="Int. J. Syst. Evol. Microbiol.">
        <title>The Global Catalogue of Microorganisms (GCM) 10K type strain sequencing project: providing services to taxonomists for standard genome sequencing and annotation.</title>
        <authorList>
            <consortium name="The Broad Institute Genomics Platform"/>
            <consortium name="The Broad Institute Genome Sequencing Center for Infectious Disease"/>
            <person name="Wu L."/>
            <person name="Ma J."/>
        </authorList>
    </citation>
    <scope>NUCLEOTIDE SEQUENCE [LARGE SCALE GENOMIC DNA]</scope>
    <source>
        <strain evidence="4">CGMCC 4.7093</strain>
    </source>
</reference>
<dbReference type="SUPFAM" id="SSF47823">
    <property type="entry name" value="lambda integrase-like, N-terminal domain"/>
    <property type="match status" value="1"/>
</dbReference>
<evidence type="ECO:0000259" key="2">
    <source>
        <dbReference type="PROSITE" id="PS51900"/>
    </source>
</evidence>
<proteinExistence type="predicted"/>
<accession>A0ABV9YUN5</accession>